<evidence type="ECO:0000256" key="1">
    <source>
        <dbReference type="SAM" id="MobiDB-lite"/>
    </source>
</evidence>
<dbReference type="RefSeq" id="NP_001191605.1">
    <property type="nucleotide sequence ID" value="NM_001204676.1"/>
</dbReference>
<gene>
    <name evidence="5" type="primary">LOC100533389</name>
</gene>
<feature type="region of interest" description="Disordered" evidence="1">
    <location>
        <begin position="109"/>
        <end position="131"/>
    </location>
</feature>
<evidence type="ECO:0000313" key="4">
    <source>
        <dbReference type="Proteomes" id="UP000694888"/>
    </source>
</evidence>
<proteinExistence type="evidence at transcript level"/>
<sequence>MKVLLCVSALVLVSVNAKVGDVCQDESTCDPGECCLEPVDSLIVSKKRFDFGPILEARNATCQNYLLEGADCESQDIWDGVTCPCETGSMCISRQKQKFFSGFFASRALPPSQPGYTSQTKCERNNEPIPS</sequence>
<feature type="compositionally biased region" description="Basic and acidic residues" evidence="1">
    <location>
        <begin position="121"/>
        <end position="131"/>
    </location>
</feature>
<feature type="chain" id="PRO_5002640950" evidence="2 5">
    <location>
        <begin position="18"/>
        <end position="131"/>
    </location>
</feature>
<protein>
    <submittedName>
        <fullName evidence="3">Putative toxin II</fullName>
    </submittedName>
    <submittedName>
        <fullName evidence="5">Toxin II precursor</fullName>
    </submittedName>
</protein>
<dbReference type="GeneID" id="100533389"/>
<evidence type="ECO:0000313" key="3">
    <source>
        <dbReference type="EMBL" id="AAZ29039.1"/>
    </source>
</evidence>
<dbReference type="Gene3D" id="2.10.80.10">
    <property type="entry name" value="Lipase, subunit A"/>
    <property type="match status" value="1"/>
</dbReference>
<reference evidence="3 5" key="1">
    <citation type="journal article" date="2006" name="Cell">
        <title>Neuronal transcriptome of Aplysia: neuronal compartments and circuitry.</title>
        <authorList>
            <person name="Moroz L.L."/>
            <person name="Edwards J.R."/>
            <person name="Puthanveettil S.V."/>
            <person name="Kohn A.B."/>
            <person name="Ha T."/>
            <person name="Heyland A."/>
            <person name="Knudsen B."/>
            <person name="Sahni A."/>
            <person name="Yu F."/>
            <person name="Liu L."/>
            <person name="Jezzini S."/>
            <person name="Lovell P."/>
            <person name="Iannucculli W."/>
            <person name="Chen M."/>
            <person name="Nguyen T."/>
            <person name="Sheng H."/>
            <person name="Shaw R."/>
            <person name="Kalachikov S."/>
            <person name="Panchin Y.V."/>
            <person name="Farmerie W."/>
            <person name="Russo J.J."/>
            <person name="Ju J."/>
            <person name="Kandel E.R."/>
        </authorList>
    </citation>
    <scope>NUCLEOTIDE SEQUENCE</scope>
</reference>
<dbReference type="AlphaFoldDB" id="A1X2J7"/>
<dbReference type="EMBL" id="DQ122856">
    <property type="protein sequence ID" value="AAZ29039.1"/>
    <property type="molecule type" value="mRNA"/>
</dbReference>
<evidence type="ECO:0000256" key="2">
    <source>
        <dbReference type="SAM" id="SignalP"/>
    </source>
</evidence>
<keyword evidence="2 5" id="KW-0732">Signal</keyword>
<feature type="signal peptide" evidence="2 5">
    <location>
        <begin position="1"/>
        <end position="17"/>
    </location>
</feature>
<keyword evidence="4" id="KW-1185">Reference proteome</keyword>
<dbReference type="OrthoDB" id="6132230at2759"/>
<evidence type="ECO:0000313" key="5">
    <source>
        <dbReference type="RefSeq" id="NP_001191605.1"/>
    </source>
</evidence>
<name>A1X2J7_APLCA</name>
<reference evidence="5" key="2">
    <citation type="submission" date="2025-05" db="UniProtKB">
        <authorList>
            <consortium name="RefSeq"/>
        </authorList>
    </citation>
    <scope>IDENTIFICATION</scope>
</reference>
<dbReference type="Proteomes" id="UP000694888">
    <property type="component" value="Unplaced"/>
</dbReference>
<organism evidence="3">
    <name type="scientific">Aplysia californica</name>
    <name type="common">California sea hare</name>
    <dbReference type="NCBI Taxonomy" id="6500"/>
    <lineage>
        <taxon>Eukaryota</taxon>
        <taxon>Metazoa</taxon>
        <taxon>Spiralia</taxon>
        <taxon>Lophotrochozoa</taxon>
        <taxon>Mollusca</taxon>
        <taxon>Gastropoda</taxon>
        <taxon>Heterobranchia</taxon>
        <taxon>Euthyneura</taxon>
        <taxon>Tectipleura</taxon>
        <taxon>Aplysiida</taxon>
        <taxon>Aplysioidea</taxon>
        <taxon>Aplysiidae</taxon>
        <taxon>Aplysia</taxon>
    </lineage>
</organism>
<accession>A1X2J7</accession>